<dbReference type="Pfam" id="PF03140">
    <property type="entry name" value="DUF247"/>
    <property type="match status" value="1"/>
</dbReference>
<evidence type="ECO:0000313" key="3">
    <source>
        <dbReference type="Proteomes" id="UP000823749"/>
    </source>
</evidence>
<keyword evidence="1" id="KW-1133">Transmembrane helix</keyword>
<keyword evidence="1" id="KW-0812">Transmembrane</keyword>
<proteinExistence type="predicted"/>
<protein>
    <submittedName>
        <fullName evidence="2">Uncharacterized protein</fullName>
    </submittedName>
</protein>
<dbReference type="EMBL" id="JACTNZ010000008">
    <property type="protein sequence ID" value="KAG5537144.1"/>
    <property type="molecule type" value="Genomic_DNA"/>
</dbReference>
<gene>
    <name evidence="2" type="ORF">RHGRI_024545</name>
</gene>
<evidence type="ECO:0000256" key="1">
    <source>
        <dbReference type="SAM" id="Phobius"/>
    </source>
</evidence>
<evidence type="ECO:0000313" key="2">
    <source>
        <dbReference type="EMBL" id="KAG5537144.1"/>
    </source>
</evidence>
<dbReference type="PANTHER" id="PTHR31170:SF18">
    <property type="entry name" value="(WILD MALAYSIAN BANANA) HYPOTHETICAL PROTEIN"/>
    <property type="match status" value="1"/>
</dbReference>
<name>A0AAV6JBX3_9ERIC</name>
<dbReference type="AlphaFoldDB" id="A0AAV6JBX3"/>
<sequence length="458" mass="52057">MAENDEHWVIKVEDELEQMASSDTNQTAETQHWEKRSIYRVPACVTDLNKKAYRPQAVSFGPYHHGEDNLVPMEEHKHRALLHFLKRSGKPLKSYVDSLAGVAQSLKDSYESLDPAWGRDTGLFLQLMILDGCFMLEVLRTATQTTDDYAHNDPIFSNHGKFHIVPYIQRDMLMLENQLPMLLLTTLLAVENEKTKEDDEFVNKLILKFCRPNTRFPLDSGMGKCLHVLDVYRKSLLWKDTSKIKSSHRRIPHISTGREGGDEIIPCAMELDDAGIRFKRNKSGSLKDISFKGGVLRLPLIMVDDSTESMFLNLIAFERFHVGAGSAVTSYIFFMDNIIDSAKDVSLLHARGIIQNAIGSDKAVAKLFNSLSKDVTLDPDSNLDVVHKRVNKYCKKRWNVWRANLIHSYFRNPWAILSVIAAVLLFALTIAQTIYTIYPYYHSNDSPTPSPPPPPPSH</sequence>
<keyword evidence="1" id="KW-0472">Membrane</keyword>
<comment type="caution">
    <text evidence="2">The sequence shown here is derived from an EMBL/GenBank/DDBJ whole genome shotgun (WGS) entry which is preliminary data.</text>
</comment>
<feature type="transmembrane region" description="Helical" evidence="1">
    <location>
        <begin position="414"/>
        <end position="438"/>
    </location>
</feature>
<dbReference type="InterPro" id="IPR004158">
    <property type="entry name" value="DUF247_pln"/>
</dbReference>
<accession>A0AAV6JBX3</accession>
<organism evidence="2 3">
    <name type="scientific">Rhododendron griersonianum</name>
    <dbReference type="NCBI Taxonomy" id="479676"/>
    <lineage>
        <taxon>Eukaryota</taxon>
        <taxon>Viridiplantae</taxon>
        <taxon>Streptophyta</taxon>
        <taxon>Embryophyta</taxon>
        <taxon>Tracheophyta</taxon>
        <taxon>Spermatophyta</taxon>
        <taxon>Magnoliopsida</taxon>
        <taxon>eudicotyledons</taxon>
        <taxon>Gunneridae</taxon>
        <taxon>Pentapetalae</taxon>
        <taxon>asterids</taxon>
        <taxon>Ericales</taxon>
        <taxon>Ericaceae</taxon>
        <taxon>Ericoideae</taxon>
        <taxon>Rhodoreae</taxon>
        <taxon>Rhododendron</taxon>
    </lineage>
</organism>
<keyword evidence="3" id="KW-1185">Reference proteome</keyword>
<reference evidence="2" key="1">
    <citation type="submission" date="2020-08" db="EMBL/GenBank/DDBJ databases">
        <title>Plant Genome Project.</title>
        <authorList>
            <person name="Zhang R.-G."/>
        </authorList>
    </citation>
    <scope>NUCLEOTIDE SEQUENCE</scope>
    <source>
        <strain evidence="2">WSP0</strain>
        <tissue evidence="2">Leaf</tissue>
    </source>
</reference>
<dbReference type="Proteomes" id="UP000823749">
    <property type="component" value="Chromosome 8"/>
</dbReference>
<dbReference type="PANTHER" id="PTHR31170">
    <property type="entry name" value="BNAC04G53230D PROTEIN"/>
    <property type="match status" value="1"/>
</dbReference>